<dbReference type="InterPro" id="IPR001611">
    <property type="entry name" value="Leu-rich_rpt"/>
</dbReference>
<reference evidence="4 5" key="1">
    <citation type="journal article" date="2021" name="Elife">
        <title>Chloroplast acquisition without the gene transfer in kleptoplastic sea slugs, Plakobranchus ocellatus.</title>
        <authorList>
            <person name="Maeda T."/>
            <person name="Takahashi S."/>
            <person name="Yoshida T."/>
            <person name="Shimamura S."/>
            <person name="Takaki Y."/>
            <person name="Nagai Y."/>
            <person name="Toyoda A."/>
            <person name="Suzuki Y."/>
            <person name="Arimoto A."/>
            <person name="Ishii H."/>
            <person name="Satoh N."/>
            <person name="Nishiyama T."/>
            <person name="Hasebe M."/>
            <person name="Maruyama T."/>
            <person name="Minagawa J."/>
            <person name="Obokata J."/>
            <person name="Shigenobu S."/>
        </authorList>
    </citation>
    <scope>NUCLEOTIDE SEQUENCE [LARGE SCALE GENOMIC DNA]</scope>
</reference>
<protein>
    <submittedName>
        <fullName evidence="4">Leucine-rich repeat protein shoc-2-like</fullName>
    </submittedName>
</protein>
<dbReference type="SUPFAM" id="SSF52058">
    <property type="entry name" value="L domain-like"/>
    <property type="match status" value="1"/>
</dbReference>
<dbReference type="InterPro" id="IPR003591">
    <property type="entry name" value="Leu-rich_rpt_typical-subtyp"/>
</dbReference>
<comment type="caution">
    <text evidence="4">The sequence shown here is derived from an EMBL/GenBank/DDBJ whole genome shotgun (WGS) entry which is preliminary data.</text>
</comment>
<proteinExistence type="predicted"/>
<evidence type="ECO:0000313" key="4">
    <source>
        <dbReference type="EMBL" id="GFO18635.1"/>
    </source>
</evidence>
<evidence type="ECO:0000313" key="5">
    <source>
        <dbReference type="Proteomes" id="UP000735302"/>
    </source>
</evidence>
<dbReference type="SMART" id="SM00369">
    <property type="entry name" value="LRR_TYP"/>
    <property type="match status" value="13"/>
</dbReference>
<feature type="region of interest" description="Disordered" evidence="3">
    <location>
        <begin position="1"/>
        <end position="32"/>
    </location>
</feature>
<name>A0AAV4BGG9_9GAST</name>
<dbReference type="SUPFAM" id="SSF52047">
    <property type="entry name" value="RNI-like"/>
    <property type="match status" value="1"/>
</dbReference>
<keyword evidence="1" id="KW-0433">Leucine-rich repeat</keyword>
<gene>
    <name evidence="4" type="ORF">PoB_004514000</name>
</gene>
<dbReference type="PANTHER" id="PTHR45752:SF199">
    <property type="match status" value="1"/>
</dbReference>
<dbReference type="EMBL" id="BLXT01004960">
    <property type="protein sequence ID" value="GFO18635.1"/>
    <property type="molecule type" value="Genomic_DNA"/>
</dbReference>
<evidence type="ECO:0000256" key="3">
    <source>
        <dbReference type="SAM" id="MobiDB-lite"/>
    </source>
</evidence>
<dbReference type="PRINTS" id="PR00019">
    <property type="entry name" value="LEURICHRPT"/>
</dbReference>
<feature type="region of interest" description="Disordered" evidence="3">
    <location>
        <begin position="599"/>
        <end position="636"/>
    </location>
</feature>
<dbReference type="PANTHER" id="PTHR45752">
    <property type="entry name" value="LEUCINE-RICH REPEAT-CONTAINING"/>
    <property type="match status" value="1"/>
</dbReference>
<dbReference type="Proteomes" id="UP000735302">
    <property type="component" value="Unassembled WGS sequence"/>
</dbReference>
<dbReference type="SMART" id="SM00364">
    <property type="entry name" value="LRR_BAC"/>
    <property type="match status" value="10"/>
</dbReference>
<dbReference type="InterPro" id="IPR050715">
    <property type="entry name" value="LRR-SigEffector_domain"/>
</dbReference>
<feature type="compositionally biased region" description="Polar residues" evidence="3">
    <location>
        <begin position="530"/>
        <end position="549"/>
    </location>
</feature>
<dbReference type="InterPro" id="IPR032675">
    <property type="entry name" value="LRR_dom_sf"/>
</dbReference>
<keyword evidence="5" id="KW-1185">Reference proteome</keyword>
<keyword evidence="2" id="KW-0677">Repeat</keyword>
<dbReference type="PROSITE" id="PS51450">
    <property type="entry name" value="LRR"/>
    <property type="match status" value="3"/>
</dbReference>
<organism evidence="4 5">
    <name type="scientific">Plakobranchus ocellatus</name>
    <dbReference type="NCBI Taxonomy" id="259542"/>
    <lineage>
        <taxon>Eukaryota</taxon>
        <taxon>Metazoa</taxon>
        <taxon>Spiralia</taxon>
        <taxon>Lophotrochozoa</taxon>
        <taxon>Mollusca</taxon>
        <taxon>Gastropoda</taxon>
        <taxon>Heterobranchia</taxon>
        <taxon>Euthyneura</taxon>
        <taxon>Panpulmonata</taxon>
        <taxon>Sacoglossa</taxon>
        <taxon>Placobranchoidea</taxon>
        <taxon>Plakobranchidae</taxon>
        <taxon>Plakobranchus</taxon>
    </lineage>
</organism>
<accession>A0AAV4BGG9</accession>
<sequence length="716" mass="80058">MGNPDETILPSVNAATNGKTEKSRDSSPCHLNQHSYKQAQDPLCENQSSTLDLSSRLISEFPGQCLHTLVPHIVCLNIEYNDISDIPSGLSLRLPNLQSFLADGNDLSSLPDDFGDFVFLQELCVCENNLSSLPESLCNLKNLQVLKVSSNSLRQLHSEIGQNSSLQEIHAEENKLKRLPATLGLLKCLHSLIVSDNRIEQLISTIGQCESLKVVDLSRNKLSHLPESFNHLTKLTRVDLSENKISSLGKTFASCACLEKLFLDLNMLGKFPPWFSDLERIQEISMKSNDLGGAAIPEGFGFKSQHLRILDLRGNFIEVLPESFSCLSSLQLCLLGTPLEYLERSPNFQNGNWLVNLPESFPNLTALTKLSVEENQLVAFPKEIGKLVNLEELFFGSNMVNELPASFTSLSSLKICQLSKNRLKRLPEDFGVLSTLTELYLDSNMLRSLPLSMTNLANLEVLDLTENKLKEVPRDILANMKKLRALNMFFNKFDVPYSEIPYIVKRTHYTEKDPQYKNTWRGRNNDSKAMAQSPQNFTQSHSNTDCSNTARKEACSSDEDDDAEPDGADADSSAEEDWDAQIVASSSGSSDLANYMHVAPLSNDDDDSEDWEAEVKRNPSRQLSSDKEEGQFDLDEDDDSLVLRPILPSPVRFDSYGNASRPIDFAVHHHRQTPYIHHAVSINRHTYSPGLFEEGQFDSDAEDNEEGELEIGQHGS</sequence>
<feature type="compositionally biased region" description="Acidic residues" evidence="3">
    <location>
        <begin position="603"/>
        <end position="612"/>
    </location>
</feature>
<dbReference type="Gene3D" id="3.80.10.10">
    <property type="entry name" value="Ribonuclease Inhibitor"/>
    <property type="match status" value="2"/>
</dbReference>
<dbReference type="Pfam" id="PF13855">
    <property type="entry name" value="LRR_8"/>
    <property type="match status" value="2"/>
</dbReference>
<feature type="region of interest" description="Disordered" evidence="3">
    <location>
        <begin position="515"/>
        <end position="578"/>
    </location>
</feature>
<feature type="compositionally biased region" description="Acidic residues" evidence="3">
    <location>
        <begin position="695"/>
        <end position="709"/>
    </location>
</feature>
<dbReference type="Pfam" id="PF00560">
    <property type="entry name" value="LRR_1"/>
    <property type="match status" value="1"/>
</dbReference>
<dbReference type="AlphaFoldDB" id="A0AAV4BGG9"/>
<evidence type="ECO:0000256" key="1">
    <source>
        <dbReference type="ARBA" id="ARBA00022614"/>
    </source>
</evidence>
<feature type="region of interest" description="Disordered" evidence="3">
    <location>
        <begin position="691"/>
        <end position="716"/>
    </location>
</feature>
<evidence type="ECO:0000256" key="2">
    <source>
        <dbReference type="ARBA" id="ARBA00022737"/>
    </source>
</evidence>
<feature type="compositionally biased region" description="Acidic residues" evidence="3">
    <location>
        <begin position="556"/>
        <end position="578"/>
    </location>
</feature>